<dbReference type="RefSeq" id="WP_378296616.1">
    <property type="nucleotide sequence ID" value="NZ_JBHTJA010000005.1"/>
</dbReference>
<dbReference type="PROSITE" id="PS00061">
    <property type="entry name" value="ADH_SHORT"/>
    <property type="match status" value="1"/>
</dbReference>
<sequence>MIALDGAVVCVTGGARGIGRATAALLAARGARVWIGDVDAAATAATAADLGVTGHHLDVTDPSSFRAFLDAARTDGPIDMLVNNAGIMRLGPFADQALAGHHREIAVNLTGVVNGVHLVLPAMIARGRGHIVNVASMAGKVTTPGIAVYCATKVAVVALSRAVRAELRGTGVTLTTILPAATRTEPTAGVSLDLQPILTPEDVAEAIVASARHRRREVTVPRWLAPVGVLEQALPEPALETLKRVVTRHRPPGDHDADLRKPYLDRAGP</sequence>
<dbReference type="InterPro" id="IPR036291">
    <property type="entry name" value="NAD(P)-bd_dom_sf"/>
</dbReference>
<dbReference type="CDD" id="cd05233">
    <property type="entry name" value="SDR_c"/>
    <property type="match status" value="1"/>
</dbReference>
<evidence type="ECO:0000256" key="1">
    <source>
        <dbReference type="ARBA" id="ARBA00006484"/>
    </source>
</evidence>
<dbReference type="PANTHER" id="PTHR24322">
    <property type="entry name" value="PKSB"/>
    <property type="match status" value="1"/>
</dbReference>
<evidence type="ECO:0000259" key="5">
    <source>
        <dbReference type="SMART" id="SM00822"/>
    </source>
</evidence>
<proteinExistence type="inferred from homology"/>
<name>A0ABW3EJY9_9ACTN</name>
<dbReference type="InterPro" id="IPR057326">
    <property type="entry name" value="KR_dom"/>
</dbReference>
<evidence type="ECO:0000256" key="2">
    <source>
        <dbReference type="ARBA" id="ARBA00023002"/>
    </source>
</evidence>
<accession>A0ABW3EJY9</accession>
<dbReference type="SMART" id="SM00822">
    <property type="entry name" value="PKS_KR"/>
    <property type="match status" value="1"/>
</dbReference>
<evidence type="ECO:0000256" key="3">
    <source>
        <dbReference type="RuleBase" id="RU000363"/>
    </source>
</evidence>
<dbReference type="PRINTS" id="PR00080">
    <property type="entry name" value="SDRFAMILY"/>
</dbReference>
<dbReference type="InterPro" id="IPR020904">
    <property type="entry name" value="Sc_DH/Rdtase_CS"/>
</dbReference>
<feature type="region of interest" description="Disordered" evidence="4">
    <location>
        <begin position="245"/>
        <end position="269"/>
    </location>
</feature>
<protein>
    <submittedName>
        <fullName evidence="6">SDR family oxidoreductase</fullName>
    </submittedName>
</protein>
<dbReference type="PANTHER" id="PTHR24322:SF736">
    <property type="entry name" value="RETINOL DEHYDROGENASE 10"/>
    <property type="match status" value="1"/>
</dbReference>
<dbReference type="PRINTS" id="PR00081">
    <property type="entry name" value="GDHRDH"/>
</dbReference>
<dbReference type="Proteomes" id="UP001596972">
    <property type="component" value="Unassembled WGS sequence"/>
</dbReference>
<keyword evidence="7" id="KW-1185">Reference proteome</keyword>
<keyword evidence="2" id="KW-0560">Oxidoreductase</keyword>
<evidence type="ECO:0000313" key="7">
    <source>
        <dbReference type="Proteomes" id="UP001596972"/>
    </source>
</evidence>
<evidence type="ECO:0000313" key="6">
    <source>
        <dbReference type="EMBL" id="MFD0899732.1"/>
    </source>
</evidence>
<feature type="domain" description="Ketoreductase" evidence="5">
    <location>
        <begin position="7"/>
        <end position="184"/>
    </location>
</feature>
<dbReference type="InterPro" id="IPR002347">
    <property type="entry name" value="SDR_fam"/>
</dbReference>
<dbReference type="NCBIfam" id="NF005878">
    <property type="entry name" value="PRK07825.1"/>
    <property type="match status" value="1"/>
</dbReference>
<evidence type="ECO:0000256" key="4">
    <source>
        <dbReference type="SAM" id="MobiDB-lite"/>
    </source>
</evidence>
<comment type="similarity">
    <text evidence="1 3">Belongs to the short-chain dehydrogenases/reductases (SDR) family.</text>
</comment>
<feature type="compositionally biased region" description="Basic and acidic residues" evidence="4">
    <location>
        <begin position="251"/>
        <end position="269"/>
    </location>
</feature>
<dbReference type="Gene3D" id="3.40.50.720">
    <property type="entry name" value="NAD(P)-binding Rossmann-like Domain"/>
    <property type="match status" value="1"/>
</dbReference>
<dbReference type="SUPFAM" id="SSF51735">
    <property type="entry name" value="NAD(P)-binding Rossmann-fold domains"/>
    <property type="match status" value="1"/>
</dbReference>
<dbReference type="Pfam" id="PF00106">
    <property type="entry name" value="adh_short"/>
    <property type="match status" value="1"/>
</dbReference>
<gene>
    <name evidence="6" type="ORF">ACFQ11_04975</name>
</gene>
<organism evidence="6 7">
    <name type="scientific">Actinomadura sediminis</name>
    <dbReference type="NCBI Taxonomy" id="1038904"/>
    <lineage>
        <taxon>Bacteria</taxon>
        <taxon>Bacillati</taxon>
        <taxon>Actinomycetota</taxon>
        <taxon>Actinomycetes</taxon>
        <taxon>Streptosporangiales</taxon>
        <taxon>Thermomonosporaceae</taxon>
        <taxon>Actinomadura</taxon>
    </lineage>
</organism>
<reference evidence="7" key="1">
    <citation type="journal article" date="2019" name="Int. J. Syst. Evol. Microbiol.">
        <title>The Global Catalogue of Microorganisms (GCM) 10K type strain sequencing project: providing services to taxonomists for standard genome sequencing and annotation.</title>
        <authorList>
            <consortium name="The Broad Institute Genomics Platform"/>
            <consortium name="The Broad Institute Genome Sequencing Center for Infectious Disease"/>
            <person name="Wu L."/>
            <person name="Ma J."/>
        </authorList>
    </citation>
    <scope>NUCLEOTIDE SEQUENCE [LARGE SCALE GENOMIC DNA]</scope>
    <source>
        <strain evidence="7">JCM 31202</strain>
    </source>
</reference>
<comment type="caution">
    <text evidence="6">The sequence shown here is derived from an EMBL/GenBank/DDBJ whole genome shotgun (WGS) entry which is preliminary data.</text>
</comment>
<dbReference type="EMBL" id="JBHTJA010000005">
    <property type="protein sequence ID" value="MFD0899732.1"/>
    <property type="molecule type" value="Genomic_DNA"/>
</dbReference>